<evidence type="ECO:0000256" key="13">
    <source>
        <dbReference type="SAM" id="SignalP"/>
    </source>
</evidence>
<keyword evidence="15" id="KW-1185">Reference proteome</keyword>
<evidence type="ECO:0000256" key="7">
    <source>
        <dbReference type="ARBA" id="ARBA00022927"/>
    </source>
</evidence>
<keyword evidence="9" id="KW-0564">Palmitate</keyword>
<proteinExistence type="inferred from homology"/>
<dbReference type="EMBL" id="BMXR01000009">
    <property type="protein sequence ID" value="GGX63760.1"/>
    <property type="molecule type" value="Genomic_DNA"/>
</dbReference>
<dbReference type="Pfam" id="PF03550">
    <property type="entry name" value="LolB"/>
    <property type="match status" value="1"/>
</dbReference>
<name>A0A918NFL0_9GAMM</name>
<evidence type="ECO:0000256" key="12">
    <source>
        <dbReference type="ARBA" id="ARBA00023288"/>
    </source>
</evidence>
<sequence>MRVLVSLLIVATLAGCANFGPQPDGSELTEHWSFTGKMAVRNTNEASSFNVEWQQMAQAFEIELSGPLGQGAAQIKGQPGFVTMQRGNDVWQAGSLSELADQVADLQLPLDHLQYWVRAKPFPGSRAELLRAEDSGQVTTIRQSGWEVTYPSYYGEGATALPRRIDFERDDRSGRLVIRNWMTES</sequence>
<dbReference type="InterPro" id="IPR029046">
    <property type="entry name" value="LolA/LolB/LppX"/>
</dbReference>
<comment type="subunit">
    <text evidence="3">Monomer.</text>
</comment>
<feature type="chain" id="PRO_5036710944" description="Outer-membrane lipoprotein LolB" evidence="13">
    <location>
        <begin position="20"/>
        <end position="185"/>
    </location>
</feature>
<evidence type="ECO:0000256" key="8">
    <source>
        <dbReference type="ARBA" id="ARBA00023136"/>
    </source>
</evidence>
<dbReference type="AlphaFoldDB" id="A0A918NFL0"/>
<dbReference type="SUPFAM" id="SSF89392">
    <property type="entry name" value="Prokaryotic lipoproteins and lipoprotein localization factors"/>
    <property type="match status" value="1"/>
</dbReference>
<protein>
    <recommendedName>
        <fullName evidence="4">Outer-membrane lipoprotein LolB</fullName>
    </recommendedName>
</protein>
<keyword evidence="8" id="KW-0472">Membrane</keyword>
<dbReference type="GO" id="GO:0009279">
    <property type="term" value="C:cell outer membrane"/>
    <property type="evidence" value="ECO:0007669"/>
    <property type="project" value="UniProtKB-SubCell"/>
</dbReference>
<evidence type="ECO:0000256" key="2">
    <source>
        <dbReference type="ARBA" id="ARBA00009696"/>
    </source>
</evidence>
<keyword evidence="10" id="KW-0143">Chaperone</keyword>
<evidence type="ECO:0000256" key="6">
    <source>
        <dbReference type="ARBA" id="ARBA00022729"/>
    </source>
</evidence>
<feature type="signal peptide" evidence="13">
    <location>
        <begin position="1"/>
        <end position="19"/>
    </location>
</feature>
<evidence type="ECO:0000256" key="9">
    <source>
        <dbReference type="ARBA" id="ARBA00023139"/>
    </source>
</evidence>
<dbReference type="GO" id="GO:0015031">
    <property type="term" value="P:protein transport"/>
    <property type="evidence" value="ECO:0007669"/>
    <property type="project" value="UniProtKB-KW"/>
</dbReference>
<keyword evidence="7" id="KW-0653">Protein transport</keyword>
<evidence type="ECO:0000313" key="15">
    <source>
        <dbReference type="Proteomes" id="UP000626148"/>
    </source>
</evidence>
<reference evidence="14" key="1">
    <citation type="journal article" date="2014" name="Int. J. Syst. Evol. Microbiol.">
        <title>Complete genome sequence of Corynebacterium casei LMG S-19264T (=DSM 44701T), isolated from a smear-ripened cheese.</title>
        <authorList>
            <consortium name="US DOE Joint Genome Institute (JGI-PGF)"/>
            <person name="Walter F."/>
            <person name="Albersmeier A."/>
            <person name="Kalinowski J."/>
            <person name="Ruckert C."/>
        </authorList>
    </citation>
    <scope>NUCLEOTIDE SEQUENCE</scope>
    <source>
        <strain evidence="14">KCTC 22169</strain>
    </source>
</reference>
<reference evidence="14" key="2">
    <citation type="submission" date="2020-09" db="EMBL/GenBank/DDBJ databases">
        <authorList>
            <person name="Sun Q."/>
            <person name="Kim S."/>
        </authorList>
    </citation>
    <scope>NUCLEOTIDE SEQUENCE</scope>
    <source>
        <strain evidence="14">KCTC 22169</strain>
    </source>
</reference>
<evidence type="ECO:0000256" key="10">
    <source>
        <dbReference type="ARBA" id="ARBA00023186"/>
    </source>
</evidence>
<dbReference type="CDD" id="cd16326">
    <property type="entry name" value="LolB"/>
    <property type="match status" value="1"/>
</dbReference>
<dbReference type="PROSITE" id="PS51257">
    <property type="entry name" value="PROKAR_LIPOPROTEIN"/>
    <property type="match status" value="1"/>
</dbReference>
<evidence type="ECO:0000256" key="3">
    <source>
        <dbReference type="ARBA" id="ARBA00011245"/>
    </source>
</evidence>
<evidence type="ECO:0000313" key="14">
    <source>
        <dbReference type="EMBL" id="GGX63760.1"/>
    </source>
</evidence>
<dbReference type="InterPro" id="IPR004565">
    <property type="entry name" value="OM_lipoprot_LolB"/>
</dbReference>
<gene>
    <name evidence="14" type="primary">lolB</name>
    <name evidence="14" type="ORF">GCM10007392_34240</name>
</gene>
<evidence type="ECO:0000256" key="4">
    <source>
        <dbReference type="ARBA" id="ARBA00016202"/>
    </source>
</evidence>
<dbReference type="NCBIfam" id="TIGR00548">
    <property type="entry name" value="lolB"/>
    <property type="match status" value="1"/>
</dbReference>
<evidence type="ECO:0000256" key="5">
    <source>
        <dbReference type="ARBA" id="ARBA00022448"/>
    </source>
</evidence>
<evidence type="ECO:0000256" key="11">
    <source>
        <dbReference type="ARBA" id="ARBA00023237"/>
    </source>
</evidence>
<keyword evidence="12 14" id="KW-0449">Lipoprotein</keyword>
<accession>A0A918NFL0</accession>
<dbReference type="Gene3D" id="2.50.20.10">
    <property type="entry name" value="Lipoprotein localisation LolA/LolB/LppX"/>
    <property type="match status" value="1"/>
</dbReference>
<organism evidence="14 15">
    <name type="scientific">Saccharospirillum salsuginis</name>
    <dbReference type="NCBI Taxonomy" id="418750"/>
    <lineage>
        <taxon>Bacteria</taxon>
        <taxon>Pseudomonadati</taxon>
        <taxon>Pseudomonadota</taxon>
        <taxon>Gammaproteobacteria</taxon>
        <taxon>Oceanospirillales</taxon>
        <taxon>Saccharospirillaceae</taxon>
        <taxon>Saccharospirillum</taxon>
    </lineage>
</organism>
<evidence type="ECO:0000256" key="1">
    <source>
        <dbReference type="ARBA" id="ARBA00004459"/>
    </source>
</evidence>
<keyword evidence="11" id="KW-0998">Cell outer membrane</keyword>
<dbReference type="Proteomes" id="UP000626148">
    <property type="component" value="Unassembled WGS sequence"/>
</dbReference>
<comment type="subcellular location">
    <subcellularLocation>
        <location evidence="1">Cell outer membrane</location>
        <topology evidence="1">Lipid-anchor</topology>
    </subcellularLocation>
</comment>
<keyword evidence="5" id="KW-0813">Transport</keyword>
<comment type="caution">
    <text evidence="14">The sequence shown here is derived from an EMBL/GenBank/DDBJ whole genome shotgun (WGS) entry which is preliminary data.</text>
</comment>
<keyword evidence="6 13" id="KW-0732">Signal</keyword>
<comment type="similarity">
    <text evidence="2">Belongs to the LolB family.</text>
</comment>
<dbReference type="RefSeq" id="WP_189610954.1">
    <property type="nucleotide sequence ID" value="NZ_BMXR01000009.1"/>
</dbReference>